<reference evidence="1 2" key="1">
    <citation type="submission" date="2019-09" db="EMBL/GenBank/DDBJ databases">
        <title>Distinct polysaccharide growth profiles of human intestinal Prevotella copri isolates.</title>
        <authorList>
            <person name="Fehlner-Peach H."/>
            <person name="Magnabosco C."/>
            <person name="Raghavan V."/>
            <person name="Scher J.U."/>
            <person name="Tett A."/>
            <person name="Cox L.M."/>
            <person name="Gottsegen C."/>
            <person name="Watters A."/>
            <person name="Wiltshire- Gordon J.D."/>
            <person name="Segata N."/>
            <person name="Bonneau R."/>
            <person name="Littman D.R."/>
        </authorList>
    </citation>
    <scope>NUCLEOTIDE SEQUENCE [LARGE SCALE GENOMIC DNA]</scope>
    <source>
        <strain evidence="2">iAA917</strain>
    </source>
</reference>
<evidence type="ECO:0000313" key="2">
    <source>
        <dbReference type="Proteomes" id="UP000477980"/>
    </source>
</evidence>
<dbReference type="Proteomes" id="UP000477980">
    <property type="component" value="Unassembled WGS sequence"/>
</dbReference>
<dbReference type="EMBL" id="VZAH01000002">
    <property type="protein sequence ID" value="MQP12839.1"/>
    <property type="molecule type" value="Genomic_DNA"/>
</dbReference>
<accession>A0A6G1VHE1</accession>
<sequence>MNANLYYDCNGESWTILDFHSSITFSTERGLKLAINRKINRDLESGNLRRYFGTGSRVNVNVYCKELGFTEKPLATTHVNVY</sequence>
<protein>
    <submittedName>
        <fullName evidence="1">Uncharacterized protein</fullName>
    </submittedName>
</protein>
<evidence type="ECO:0000313" key="1">
    <source>
        <dbReference type="EMBL" id="MQP12839.1"/>
    </source>
</evidence>
<dbReference type="AlphaFoldDB" id="A0A6G1VHE1"/>
<dbReference type="RefSeq" id="WP_153091047.1">
    <property type="nucleotide sequence ID" value="NZ_VZAH01000002.1"/>
</dbReference>
<name>A0A6G1VHE1_9BACT</name>
<gene>
    <name evidence="1" type="ORF">F7D25_00045</name>
</gene>
<proteinExistence type="predicted"/>
<organism evidence="1 2">
    <name type="scientific">Segatella copri</name>
    <dbReference type="NCBI Taxonomy" id="165179"/>
    <lineage>
        <taxon>Bacteria</taxon>
        <taxon>Pseudomonadati</taxon>
        <taxon>Bacteroidota</taxon>
        <taxon>Bacteroidia</taxon>
        <taxon>Bacteroidales</taxon>
        <taxon>Prevotellaceae</taxon>
        <taxon>Segatella</taxon>
    </lineage>
</organism>
<comment type="caution">
    <text evidence="1">The sequence shown here is derived from an EMBL/GenBank/DDBJ whole genome shotgun (WGS) entry which is preliminary data.</text>
</comment>